<proteinExistence type="predicted"/>
<accession>A0A9X9ACX2</accession>
<dbReference type="RefSeq" id="WP_000764648.1">
    <property type="nucleotide sequence ID" value="NZ_CP133650.1"/>
</dbReference>
<sequence length="71" mass="6576">MKLETLTEKELLEISGGASGTQCLAKVGDGALKGAAAGALGGSAAFGIGAFGGAILGVNVGAAAGAIRCLA</sequence>
<reference evidence="1 2" key="1">
    <citation type="journal article" date="2019" name="Environ. Microbiol.">
        <title>An active ?-lactamase is a part of an orchestrated cell wall stress resistance network of Bacillus subtilis and related rhizosphere species.</title>
        <authorList>
            <person name="Bucher T."/>
            <person name="Keren-Paz A."/>
            <person name="Hausser J."/>
            <person name="Olender T."/>
            <person name="Cytryn E."/>
            <person name="Kolodkin-Gal I."/>
        </authorList>
    </citation>
    <scope>NUCLEOTIDE SEQUENCE [LARGE SCALE GENOMIC DNA]</scope>
    <source>
        <strain evidence="1 2">I32</strain>
    </source>
</reference>
<dbReference type="Proteomes" id="UP000308444">
    <property type="component" value="Unassembled WGS sequence"/>
</dbReference>
<dbReference type="AlphaFoldDB" id="A0A9X9ACX2"/>
<evidence type="ECO:0000313" key="2">
    <source>
        <dbReference type="Proteomes" id="UP000308444"/>
    </source>
</evidence>
<organism evidence="1 2">
    <name type="scientific">Bacillus cereus</name>
    <dbReference type="NCBI Taxonomy" id="1396"/>
    <lineage>
        <taxon>Bacteria</taxon>
        <taxon>Bacillati</taxon>
        <taxon>Bacillota</taxon>
        <taxon>Bacilli</taxon>
        <taxon>Bacillales</taxon>
        <taxon>Bacillaceae</taxon>
        <taxon>Bacillus</taxon>
        <taxon>Bacillus cereus group</taxon>
    </lineage>
</organism>
<evidence type="ECO:0000313" key="1">
    <source>
        <dbReference type="EMBL" id="TKJ06039.1"/>
    </source>
</evidence>
<dbReference type="EMBL" id="SZOH01000397">
    <property type="protein sequence ID" value="TKJ06039.1"/>
    <property type="molecule type" value="Genomic_DNA"/>
</dbReference>
<evidence type="ECO:0008006" key="3">
    <source>
        <dbReference type="Google" id="ProtNLM"/>
    </source>
</evidence>
<comment type="caution">
    <text evidence="1">The sequence shown here is derived from an EMBL/GenBank/DDBJ whole genome shotgun (WGS) entry which is preliminary data.</text>
</comment>
<gene>
    <name evidence="1" type="ORF">FC695_07270</name>
</gene>
<name>A0A9X9ACX2_BACCE</name>
<protein>
    <recommendedName>
        <fullName evidence="3">Bacteriocin</fullName>
    </recommendedName>
</protein>